<evidence type="ECO:0000313" key="2">
    <source>
        <dbReference type="Proteomes" id="UP000325636"/>
    </source>
</evidence>
<dbReference type="AlphaFoldDB" id="A0A5J5LPL3"/>
<accession>A0A5J5LPL3</accession>
<evidence type="ECO:0000313" key="1">
    <source>
        <dbReference type="EMBL" id="KAB0238286.1"/>
    </source>
</evidence>
<dbReference type="EMBL" id="SRLN01000017">
    <property type="protein sequence ID" value="KAB0238286.1"/>
    <property type="molecule type" value="Genomic_DNA"/>
</dbReference>
<name>A0A5J5LPL3_MICAE</name>
<reference evidence="2" key="1">
    <citation type="submission" date="2019-04" db="EMBL/GenBank/DDBJ databases">
        <title>Microviridin 1777: A Toxic Chymotrypsin Inhibitor Discovered by a Metabologenomic Approach.</title>
        <authorList>
            <person name="Sieber S."/>
            <person name="Grendelmeier S.M."/>
            <person name="Harris L.A."/>
            <person name="Mitchell D.A."/>
            <person name="Gademann K."/>
        </authorList>
    </citation>
    <scope>NUCLEOTIDE SEQUENCE [LARGE SCALE GENOMIC DNA]</scope>
    <source>
        <strain evidence="2">EAWAG127a</strain>
    </source>
</reference>
<comment type="caution">
    <text evidence="1">The sequence shown here is derived from an EMBL/GenBank/DDBJ whole genome shotgun (WGS) entry which is preliminary data.</text>
</comment>
<sequence>MVKIPPAADFMLILLAIENRCPVFLMISVGSFRAKPAGLTISPEDFVNSLDSSEFAALMIAAGRCLAKGAASYEC</sequence>
<gene>
    <name evidence="1" type="ORF">EZJ55_24795</name>
</gene>
<protein>
    <submittedName>
        <fullName evidence="1">Uncharacterized protein</fullName>
    </submittedName>
</protein>
<proteinExistence type="predicted"/>
<organism evidence="1 2">
    <name type="scientific">Microcystis aeruginosa EAWAG127a</name>
    <dbReference type="NCBI Taxonomy" id="2529855"/>
    <lineage>
        <taxon>Bacteria</taxon>
        <taxon>Bacillati</taxon>
        <taxon>Cyanobacteriota</taxon>
        <taxon>Cyanophyceae</taxon>
        <taxon>Oscillatoriophycideae</taxon>
        <taxon>Chroococcales</taxon>
        <taxon>Microcystaceae</taxon>
        <taxon>Microcystis</taxon>
    </lineage>
</organism>
<dbReference type="RefSeq" id="WP_150978682.1">
    <property type="nucleotide sequence ID" value="NZ_SRLN01000017.1"/>
</dbReference>
<dbReference type="Proteomes" id="UP000325636">
    <property type="component" value="Unassembled WGS sequence"/>
</dbReference>